<reference evidence="2 3" key="1">
    <citation type="submission" date="2020-08" db="EMBL/GenBank/DDBJ databases">
        <title>Genome public.</title>
        <authorList>
            <person name="Liu C."/>
            <person name="Sun Q."/>
        </authorList>
    </citation>
    <scope>NUCLEOTIDE SEQUENCE [LARGE SCALE GENOMIC DNA]</scope>
    <source>
        <strain evidence="2 3">BX0805</strain>
    </source>
</reference>
<dbReference type="InterPro" id="IPR029044">
    <property type="entry name" value="Nucleotide-diphossugar_trans"/>
</dbReference>
<organism evidence="2 3">
    <name type="scientific">Roseburia yibonii</name>
    <dbReference type="NCBI Taxonomy" id="2763063"/>
    <lineage>
        <taxon>Bacteria</taxon>
        <taxon>Bacillati</taxon>
        <taxon>Bacillota</taxon>
        <taxon>Clostridia</taxon>
        <taxon>Lachnospirales</taxon>
        <taxon>Lachnospiraceae</taxon>
        <taxon>Roseburia</taxon>
    </lineage>
</organism>
<feature type="domain" description="Glycosyltransferase 2-like" evidence="1">
    <location>
        <begin position="9"/>
        <end position="169"/>
    </location>
</feature>
<dbReference type="SUPFAM" id="SSF53448">
    <property type="entry name" value="Nucleotide-diphospho-sugar transferases"/>
    <property type="match status" value="1"/>
</dbReference>
<evidence type="ECO:0000313" key="2">
    <source>
        <dbReference type="EMBL" id="MBC5752761.1"/>
    </source>
</evidence>
<keyword evidence="3" id="KW-1185">Reference proteome</keyword>
<evidence type="ECO:0000259" key="1">
    <source>
        <dbReference type="Pfam" id="PF00535"/>
    </source>
</evidence>
<name>A0ABR7I743_9FIRM</name>
<dbReference type="InterPro" id="IPR001173">
    <property type="entry name" value="Glyco_trans_2-like"/>
</dbReference>
<dbReference type="EMBL" id="JACOQH010000001">
    <property type="protein sequence ID" value="MBC5752761.1"/>
    <property type="molecule type" value="Genomic_DNA"/>
</dbReference>
<comment type="caution">
    <text evidence="2">The sequence shown here is derived from an EMBL/GenBank/DDBJ whole genome shotgun (WGS) entry which is preliminary data.</text>
</comment>
<protein>
    <submittedName>
        <fullName evidence="2">Glycosyltransferase</fullName>
    </submittedName>
</protein>
<proteinExistence type="predicted"/>
<dbReference type="RefSeq" id="WP_186981464.1">
    <property type="nucleotide sequence ID" value="NZ_JACOQH010000001.1"/>
</dbReference>
<dbReference type="PANTHER" id="PTHR43685">
    <property type="entry name" value="GLYCOSYLTRANSFERASE"/>
    <property type="match status" value="1"/>
</dbReference>
<dbReference type="Proteomes" id="UP000621540">
    <property type="component" value="Unassembled WGS sequence"/>
</dbReference>
<evidence type="ECO:0000313" key="3">
    <source>
        <dbReference type="Proteomes" id="UP000621540"/>
    </source>
</evidence>
<sequence>MEENKKRVSVAMAAYNGLPYIREQVISILKNLTAEDELVISDDGSTDKTPEFLAEIAKEDARVRVVQGPGSGIKKNFENALKHCLGNYIFLADQDDIWADDKVEKMLGVFEAKGVSLVMHDAVVVNEDHTEELMPSFFAYRGSKAGACANIIKNTYMGCCMAFRREVLQWILPIPEEIQMHDQWIGVLNDLKGSGTCIMPEKLLFYRRHEHNNSDFSHNTVPVMIKNRIVFLRALHRQLRRLKN</sequence>
<dbReference type="Gene3D" id="3.90.550.10">
    <property type="entry name" value="Spore Coat Polysaccharide Biosynthesis Protein SpsA, Chain A"/>
    <property type="match status" value="1"/>
</dbReference>
<dbReference type="InterPro" id="IPR050834">
    <property type="entry name" value="Glycosyltransf_2"/>
</dbReference>
<dbReference type="Pfam" id="PF00535">
    <property type="entry name" value="Glycos_transf_2"/>
    <property type="match status" value="1"/>
</dbReference>
<dbReference type="PANTHER" id="PTHR43685:SF2">
    <property type="entry name" value="GLYCOSYLTRANSFERASE 2-LIKE DOMAIN-CONTAINING PROTEIN"/>
    <property type="match status" value="1"/>
</dbReference>
<gene>
    <name evidence="2" type="ORF">H8Z76_01760</name>
</gene>
<accession>A0ABR7I743</accession>